<dbReference type="Gene3D" id="2.30.30.100">
    <property type="match status" value="1"/>
</dbReference>
<evidence type="ECO:0000259" key="2">
    <source>
        <dbReference type="PROSITE" id="PS51733"/>
    </source>
</evidence>
<dbReference type="SUPFAM" id="SSF55681">
    <property type="entry name" value="Class II aaRS and biotin synthetases"/>
    <property type="match status" value="1"/>
</dbReference>
<evidence type="ECO:0000256" key="1">
    <source>
        <dbReference type="ARBA" id="ARBA00022598"/>
    </source>
</evidence>
<dbReference type="NCBIfam" id="TIGR00121">
    <property type="entry name" value="birA_ligase"/>
    <property type="match status" value="1"/>
</dbReference>
<dbReference type="GO" id="GO:0005737">
    <property type="term" value="C:cytoplasm"/>
    <property type="evidence" value="ECO:0007669"/>
    <property type="project" value="TreeGrafter"/>
</dbReference>
<dbReference type="Pfam" id="PF03099">
    <property type="entry name" value="BPL_LplA_LipB"/>
    <property type="match status" value="1"/>
</dbReference>
<dbReference type="AlphaFoldDB" id="A0A9D2UC11"/>
<evidence type="ECO:0000313" key="4">
    <source>
        <dbReference type="Proteomes" id="UP000823907"/>
    </source>
</evidence>
<dbReference type="Gene3D" id="3.30.930.10">
    <property type="entry name" value="Bira Bifunctional Protein, Domain 2"/>
    <property type="match status" value="1"/>
</dbReference>
<dbReference type="InterPro" id="IPR004143">
    <property type="entry name" value="BPL_LPL_catalytic"/>
</dbReference>
<comment type="caution">
    <text evidence="3">The sequence shown here is derived from an EMBL/GenBank/DDBJ whole genome shotgun (WGS) entry which is preliminary data.</text>
</comment>
<dbReference type="PROSITE" id="PS51733">
    <property type="entry name" value="BPL_LPL_CATALYTIC"/>
    <property type="match status" value="1"/>
</dbReference>
<dbReference type="PANTHER" id="PTHR12835">
    <property type="entry name" value="BIOTIN PROTEIN LIGASE"/>
    <property type="match status" value="1"/>
</dbReference>
<keyword evidence="1 3" id="KW-0436">Ligase</keyword>
<sequence length="329" mass="33915">MHGTQSRSCGGAVPTPHGLGSCGRRGVSAPCSNIKGMQTSRVLLDAATLREVLPALGCGAVEVLDQTTSTNSELAEQVRAALAAGEEVPEFSVLFAEEQTQGRGRLDRAWGAPRSSQLIVSVAVRLPGVDVATRLGLLPLLTGVAAVDAVRAVSRAAGAEVPAELKWPNDVMVDGRKLAGILVEAVQLGPEPIVVIGLGLNVDLQRSELPVPHATSLVLEGMPGDQESTEDGPGVRTRLAIALIDELVGGLRRFIQLGGAPQSVLPRYRQVVLTLGTKVVVHLPDGTTTHGVARDVAGTGALVVDVDGGGELVVAAGDVTHLRPAEGES</sequence>
<reference evidence="3" key="2">
    <citation type="submission" date="2021-04" db="EMBL/GenBank/DDBJ databases">
        <authorList>
            <person name="Gilroy R."/>
        </authorList>
    </citation>
    <scope>NUCLEOTIDE SEQUENCE</scope>
    <source>
        <strain evidence="3">5925</strain>
    </source>
</reference>
<organism evidence="3 4">
    <name type="scientific">Candidatus Corynebacterium intestinavium</name>
    <dbReference type="NCBI Taxonomy" id="2838531"/>
    <lineage>
        <taxon>Bacteria</taxon>
        <taxon>Bacillati</taxon>
        <taxon>Actinomycetota</taxon>
        <taxon>Actinomycetes</taxon>
        <taxon>Mycobacteriales</taxon>
        <taxon>Corynebacteriaceae</taxon>
        <taxon>Corynebacterium</taxon>
    </lineage>
</organism>
<gene>
    <name evidence="3" type="ORF">H9907_06130</name>
</gene>
<protein>
    <submittedName>
        <fullName evidence="3">Biotin--[acetyl-CoA-carboxylase] ligase</fullName>
        <ecNumber evidence="3">6.3.4.15</ecNumber>
    </submittedName>
</protein>
<dbReference type="GO" id="GO:0004077">
    <property type="term" value="F:biotin--[biotin carboxyl-carrier protein] ligase activity"/>
    <property type="evidence" value="ECO:0007669"/>
    <property type="project" value="UniProtKB-EC"/>
</dbReference>
<dbReference type="InterPro" id="IPR004408">
    <property type="entry name" value="Biotin_CoA_COase_ligase"/>
</dbReference>
<proteinExistence type="predicted"/>
<evidence type="ECO:0000313" key="3">
    <source>
        <dbReference type="EMBL" id="HJD49654.1"/>
    </source>
</evidence>
<reference evidence="3" key="1">
    <citation type="journal article" date="2021" name="PeerJ">
        <title>Extensive microbial diversity within the chicken gut microbiome revealed by metagenomics and culture.</title>
        <authorList>
            <person name="Gilroy R."/>
            <person name="Ravi A."/>
            <person name="Getino M."/>
            <person name="Pursley I."/>
            <person name="Horton D.L."/>
            <person name="Alikhan N.F."/>
            <person name="Baker D."/>
            <person name="Gharbi K."/>
            <person name="Hall N."/>
            <person name="Watson M."/>
            <person name="Adriaenssens E.M."/>
            <person name="Foster-Nyarko E."/>
            <person name="Jarju S."/>
            <person name="Secka A."/>
            <person name="Antonio M."/>
            <person name="Oren A."/>
            <person name="Chaudhuri R.R."/>
            <person name="La Ragione R."/>
            <person name="Hildebrand F."/>
            <person name="Pallen M.J."/>
        </authorList>
    </citation>
    <scope>NUCLEOTIDE SEQUENCE</scope>
    <source>
        <strain evidence="3">5925</strain>
    </source>
</reference>
<dbReference type="PANTHER" id="PTHR12835:SF5">
    <property type="entry name" value="BIOTIN--PROTEIN LIGASE"/>
    <property type="match status" value="1"/>
</dbReference>
<name>A0A9D2UC11_9CORY</name>
<dbReference type="EC" id="6.3.4.15" evidence="3"/>
<dbReference type="PROSITE" id="PS51257">
    <property type="entry name" value="PROKAR_LIPOPROTEIN"/>
    <property type="match status" value="1"/>
</dbReference>
<dbReference type="Proteomes" id="UP000823907">
    <property type="component" value="Unassembled WGS sequence"/>
</dbReference>
<accession>A0A9D2UC11</accession>
<dbReference type="CDD" id="cd16442">
    <property type="entry name" value="BPL"/>
    <property type="match status" value="1"/>
</dbReference>
<dbReference type="EMBL" id="DWUR01000100">
    <property type="protein sequence ID" value="HJD49654.1"/>
    <property type="molecule type" value="Genomic_DNA"/>
</dbReference>
<feature type="domain" description="BPL/LPL catalytic" evidence="2">
    <location>
        <begin position="65"/>
        <end position="255"/>
    </location>
</feature>
<dbReference type="InterPro" id="IPR045864">
    <property type="entry name" value="aa-tRNA-synth_II/BPL/LPL"/>
</dbReference>